<name>A0ABQ9G0J7_9NEOP</name>
<organism evidence="2 3">
    <name type="scientific">Dryococelus australis</name>
    <dbReference type="NCBI Taxonomy" id="614101"/>
    <lineage>
        <taxon>Eukaryota</taxon>
        <taxon>Metazoa</taxon>
        <taxon>Ecdysozoa</taxon>
        <taxon>Arthropoda</taxon>
        <taxon>Hexapoda</taxon>
        <taxon>Insecta</taxon>
        <taxon>Pterygota</taxon>
        <taxon>Neoptera</taxon>
        <taxon>Polyneoptera</taxon>
        <taxon>Phasmatodea</taxon>
        <taxon>Verophasmatodea</taxon>
        <taxon>Anareolatae</taxon>
        <taxon>Phasmatidae</taxon>
        <taxon>Eurycanthinae</taxon>
        <taxon>Dryococelus</taxon>
    </lineage>
</organism>
<evidence type="ECO:0000313" key="2">
    <source>
        <dbReference type="EMBL" id="KAJ8865683.1"/>
    </source>
</evidence>
<proteinExistence type="predicted"/>
<sequence>MTCVVSSRVQLLSPPSRHKHGREQQQGAGGPDPSDGVECDLLKAGGPGLPQSHPGQLCPNLLPSSPVPPTEGQPVASSLVGNKYLILEPVEGSTLHRCINVHTQREYVCKASTAIYLTDEISSVVSRPSATSRKTLLNCEITVVIH</sequence>
<dbReference type="Proteomes" id="UP001159363">
    <property type="component" value="Chromosome 16"/>
</dbReference>
<gene>
    <name evidence="2" type="ORF">PR048_033203</name>
</gene>
<evidence type="ECO:0000256" key="1">
    <source>
        <dbReference type="SAM" id="MobiDB-lite"/>
    </source>
</evidence>
<evidence type="ECO:0000313" key="3">
    <source>
        <dbReference type="Proteomes" id="UP001159363"/>
    </source>
</evidence>
<feature type="region of interest" description="Disordered" evidence="1">
    <location>
        <begin position="1"/>
        <end position="56"/>
    </location>
</feature>
<reference evidence="2 3" key="1">
    <citation type="submission" date="2023-02" db="EMBL/GenBank/DDBJ databases">
        <title>LHISI_Scaffold_Assembly.</title>
        <authorList>
            <person name="Stuart O.P."/>
            <person name="Cleave R."/>
            <person name="Magrath M.J.L."/>
            <person name="Mikheyev A.S."/>
        </authorList>
    </citation>
    <scope>NUCLEOTIDE SEQUENCE [LARGE SCALE GENOMIC DNA]</scope>
    <source>
        <strain evidence="2">Daus_M_001</strain>
        <tissue evidence="2">Leg muscle</tissue>
    </source>
</reference>
<protein>
    <submittedName>
        <fullName evidence="2">Uncharacterized protein</fullName>
    </submittedName>
</protein>
<feature type="compositionally biased region" description="Polar residues" evidence="1">
    <location>
        <begin position="1"/>
        <end position="10"/>
    </location>
</feature>
<comment type="caution">
    <text evidence="2">The sequence shown here is derived from an EMBL/GenBank/DDBJ whole genome shotgun (WGS) entry which is preliminary data.</text>
</comment>
<accession>A0ABQ9G0J7</accession>
<dbReference type="Gene3D" id="3.30.200.20">
    <property type="entry name" value="Phosphorylase Kinase, domain 1"/>
    <property type="match status" value="1"/>
</dbReference>
<keyword evidence="3" id="KW-1185">Reference proteome</keyword>
<dbReference type="EMBL" id="JARBHB010000017">
    <property type="protein sequence ID" value="KAJ8865683.1"/>
    <property type="molecule type" value="Genomic_DNA"/>
</dbReference>